<dbReference type="EMBL" id="CP014167">
    <property type="protein sequence ID" value="ANS74138.1"/>
    <property type="molecule type" value="Genomic_DNA"/>
</dbReference>
<dbReference type="KEGG" id="pyg:AWM70_13420"/>
<dbReference type="Pfam" id="PF00078">
    <property type="entry name" value="RVT_1"/>
    <property type="match status" value="1"/>
</dbReference>
<dbReference type="EMBL" id="CP014167">
    <property type="protein sequence ID" value="ANS75199.1"/>
    <property type="molecule type" value="Genomic_DNA"/>
</dbReference>
<dbReference type="NCBIfam" id="TIGR04416">
    <property type="entry name" value="group_II_RT_mat"/>
    <property type="match status" value="1"/>
</dbReference>
<dbReference type="EMBL" id="CP014167">
    <property type="protein sequence ID" value="ANS76109.1"/>
    <property type="molecule type" value="Genomic_DNA"/>
</dbReference>
<evidence type="ECO:0000256" key="2">
    <source>
        <dbReference type="ARBA" id="ARBA00022679"/>
    </source>
</evidence>
<evidence type="ECO:0000313" key="26">
    <source>
        <dbReference type="Proteomes" id="UP000092573"/>
    </source>
</evidence>
<organism evidence="20 26">
    <name type="scientific">Paenibacillus yonginensis</name>
    <dbReference type="NCBI Taxonomy" id="1462996"/>
    <lineage>
        <taxon>Bacteria</taxon>
        <taxon>Bacillati</taxon>
        <taxon>Bacillota</taxon>
        <taxon>Bacilli</taxon>
        <taxon>Bacillales</taxon>
        <taxon>Paenibacillaceae</taxon>
        <taxon>Paenibacillus</taxon>
    </lineage>
</organism>
<dbReference type="EMBL" id="CP014167">
    <property type="protein sequence ID" value="ANS73466.1"/>
    <property type="molecule type" value="Genomic_DNA"/>
</dbReference>
<evidence type="ECO:0000256" key="6">
    <source>
        <dbReference type="ARBA" id="ARBA00022918"/>
    </source>
</evidence>
<dbReference type="GO" id="GO:0003723">
    <property type="term" value="F:RNA binding"/>
    <property type="evidence" value="ECO:0007669"/>
    <property type="project" value="InterPro"/>
</dbReference>
<dbReference type="KEGG" id="pyg:AWM70_02380"/>
<evidence type="ECO:0000313" key="21">
    <source>
        <dbReference type="EMBL" id="ANS75180.1"/>
    </source>
</evidence>
<dbReference type="KEGG" id="pyg:AWM70_04290"/>
<dbReference type="EMBL" id="CP014167">
    <property type="protein sequence ID" value="ANS73529.1"/>
    <property type="molecule type" value="Genomic_DNA"/>
</dbReference>
<gene>
    <name evidence="12" type="ORF">AWM70_01770</name>
    <name evidence="13" type="ORF">AWM70_02060</name>
    <name evidence="14" type="ORF">AWM70_02165</name>
    <name evidence="15" type="ORF">AWM70_02380</name>
    <name evidence="16" type="ORF">AWM70_03755</name>
    <name evidence="17" type="ORF">AWM70_04290</name>
    <name evidence="18" type="ORF">AWM70_05725</name>
    <name evidence="19" type="ORF">AWM70_05780</name>
    <name evidence="20" type="ORF">AWM70_08900</name>
    <name evidence="21" type="ORF">AWM70_11670</name>
    <name evidence="22" type="ORF">AWM70_11790</name>
    <name evidence="23" type="ORF">AWM70_13420</name>
    <name evidence="24" type="ORF">AWM70_17230</name>
    <name evidence="25" type="ORF">AWM70_20890</name>
</gene>
<dbReference type="EMBL" id="CP014167">
    <property type="protein sequence ID" value="ANS76735.1"/>
    <property type="molecule type" value="Genomic_DNA"/>
</dbReference>
<dbReference type="KEGG" id="pyg:AWM70_11790"/>
<evidence type="ECO:0000313" key="15">
    <source>
        <dbReference type="EMBL" id="ANS73566.1"/>
    </source>
</evidence>
<dbReference type="KEGG" id="pyg:AWM70_05780"/>
<name>A0A1B1MZT8_9BACL</name>
<evidence type="ECO:0000313" key="19">
    <source>
        <dbReference type="EMBL" id="ANS74148.1"/>
    </source>
</evidence>
<dbReference type="EMBL" id="CP014167">
    <property type="protein sequence ID" value="ANS74692.1"/>
    <property type="molecule type" value="Genomic_DNA"/>
</dbReference>
<evidence type="ECO:0000256" key="7">
    <source>
        <dbReference type="ARBA" id="ARBA00023118"/>
    </source>
</evidence>
<evidence type="ECO:0000313" key="17">
    <source>
        <dbReference type="EMBL" id="ANS73887.1"/>
    </source>
</evidence>
<evidence type="ECO:0000313" key="14">
    <source>
        <dbReference type="EMBL" id="ANS73529.1"/>
    </source>
</evidence>
<dbReference type="PANTHER" id="PTHR34047:SF8">
    <property type="entry name" value="PROTEIN YKFC"/>
    <property type="match status" value="1"/>
</dbReference>
<dbReference type="KEGG" id="pyg:AWM70_17230"/>
<dbReference type="EMBL" id="CP014167">
    <property type="protein sequence ID" value="ANS73796.1"/>
    <property type="molecule type" value="Genomic_DNA"/>
</dbReference>
<feature type="region of interest" description="Disordered" evidence="10">
    <location>
        <begin position="1"/>
        <end position="50"/>
    </location>
</feature>
<dbReference type="InterPro" id="IPR043128">
    <property type="entry name" value="Rev_trsase/Diguanyl_cyclase"/>
</dbReference>
<feature type="domain" description="Reverse transcriptase" evidence="11">
    <location>
        <begin position="98"/>
        <end position="324"/>
    </location>
</feature>
<evidence type="ECO:0000256" key="8">
    <source>
        <dbReference type="ARBA" id="ARBA00034120"/>
    </source>
</evidence>
<dbReference type="CDD" id="cd01651">
    <property type="entry name" value="RT_G2_intron"/>
    <property type="match status" value="1"/>
</dbReference>
<evidence type="ECO:0000256" key="9">
    <source>
        <dbReference type="ARBA" id="ARBA00048173"/>
    </source>
</evidence>
<dbReference type="InterPro" id="IPR030931">
    <property type="entry name" value="Group_II_RT_mat"/>
</dbReference>
<dbReference type="PROSITE" id="PS50878">
    <property type="entry name" value="RT_POL"/>
    <property type="match status" value="1"/>
</dbReference>
<dbReference type="GO" id="GO:0003964">
    <property type="term" value="F:RNA-directed DNA polymerase activity"/>
    <property type="evidence" value="ECO:0007669"/>
    <property type="project" value="UniProtKB-KW"/>
</dbReference>
<dbReference type="EMBL" id="CP014167">
    <property type="protein sequence ID" value="ANS73514.1"/>
    <property type="molecule type" value="Genomic_DNA"/>
</dbReference>
<evidence type="ECO:0000313" key="12">
    <source>
        <dbReference type="EMBL" id="ANS73466.1"/>
    </source>
</evidence>
<dbReference type="Gene3D" id="3.30.70.270">
    <property type="match status" value="1"/>
</dbReference>
<comment type="catalytic activity">
    <reaction evidence="9">
        <text>DNA(n) + a 2'-deoxyribonucleoside 5'-triphosphate = DNA(n+1) + diphosphate</text>
        <dbReference type="Rhea" id="RHEA:22508"/>
        <dbReference type="Rhea" id="RHEA-COMP:17339"/>
        <dbReference type="Rhea" id="RHEA-COMP:17340"/>
        <dbReference type="ChEBI" id="CHEBI:33019"/>
        <dbReference type="ChEBI" id="CHEBI:61560"/>
        <dbReference type="ChEBI" id="CHEBI:173112"/>
        <dbReference type="EC" id="2.7.7.49"/>
    </reaction>
</comment>
<dbReference type="EMBL" id="CP014167">
    <property type="protein sequence ID" value="ANS73566.1"/>
    <property type="molecule type" value="Genomic_DNA"/>
</dbReference>
<evidence type="ECO:0000256" key="3">
    <source>
        <dbReference type="ARBA" id="ARBA00022695"/>
    </source>
</evidence>
<protein>
    <recommendedName>
        <fullName evidence="1">RNA-directed DNA polymerase</fullName>
        <ecNumber evidence="1">2.7.7.49</ecNumber>
    </recommendedName>
</protein>
<evidence type="ECO:0000313" key="22">
    <source>
        <dbReference type="EMBL" id="ANS75199.1"/>
    </source>
</evidence>
<evidence type="ECO:0000256" key="1">
    <source>
        <dbReference type="ARBA" id="ARBA00012493"/>
    </source>
</evidence>
<dbReference type="InterPro" id="IPR013597">
    <property type="entry name" value="Mat_intron_G2"/>
</dbReference>
<dbReference type="GO" id="GO:0051607">
    <property type="term" value="P:defense response to virus"/>
    <property type="evidence" value="ECO:0007669"/>
    <property type="project" value="UniProtKB-KW"/>
</dbReference>
<dbReference type="EMBL" id="CP014167">
    <property type="protein sequence ID" value="ANS74148.1"/>
    <property type="molecule type" value="Genomic_DNA"/>
</dbReference>
<dbReference type="SUPFAM" id="SSF56672">
    <property type="entry name" value="DNA/RNA polymerases"/>
    <property type="match status" value="1"/>
</dbReference>
<evidence type="ECO:0000313" key="18">
    <source>
        <dbReference type="EMBL" id="ANS74138.1"/>
    </source>
</evidence>
<accession>A0A1B1MZT8</accession>
<comment type="similarity">
    <text evidence="8">Belongs to the bacterial reverse transcriptase family.</text>
</comment>
<dbReference type="PRINTS" id="PR00866">
    <property type="entry name" value="RNADNAPOLMS"/>
</dbReference>
<keyword evidence="2" id="KW-0808">Transferase</keyword>
<dbReference type="InterPro" id="IPR000123">
    <property type="entry name" value="Reverse_transcriptase_msDNA"/>
</dbReference>
<dbReference type="RefSeq" id="WP_068693838.1">
    <property type="nucleotide sequence ID" value="NZ_CP014167.1"/>
</dbReference>
<dbReference type="EMBL" id="CP014167">
    <property type="protein sequence ID" value="ANS75180.1"/>
    <property type="molecule type" value="Genomic_DNA"/>
</dbReference>
<dbReference type="PANTHER" id="PTHR34047">
    <property type="entry name" value="NUCLEAR INTRON MATURASE 1, MITOCHONDRIAL-RELATED"/>
    <property type="match status" value="1"/>
</dbReference>
<dbReference type="OrthoDB" id="9793236at2"/>
<dbReference type="InterPro" id="IPR051083">
    <property type="entry name" value="GrpII_Intron_Splice-Mob/Def"/>
</dbReference>
<dbReference type="KEGG" id="pyg:AWM70_08900"/>
<dbReference type="GO" id="GO:0046872">
    <property type="term" value="F:metal ion binding"/>
    <property type="evidence" value="ECO:0007669"/>
    <property type="project" value="UniProtKB-KW"/>
</dbReference>
<sequence length="472" mass="54828">MKVTETGAKGSQLLTEDSLQKNSAEHEGYAGVHSPARITETDDTNATESKDRLLEKIVSRDNLNEAFKRVKANKGSHGIDGMGVDELLQYLRDNGETIKQLILGGKYRPNPVRRVEIPKENGKKRNLGIPTVVDRVIQQAIAQVLTPIYERQFSDNSYGFRPKRSAHHAMKRSQQYVQEGYRYVVDMDLEKYFDTVNQSKLIEVLSRTIKDGRVISLIHKYLRAGVVVKHKFEDTEIGVPQGGNLSPILSNIMLNELDKELEARGHRFVRYADDMLIFCRSRRSAERTLTKILPYIEKKLFLKVNREKTIVDDATKVKFLGFSFYQSKGETRVRIHPKSVSKMKAKVKELTSRSNGMGNTDRALKLRRYIMGWVNYFKLADMKQLLQTTDKWMRRRIRMVFWKQWKRVRTKLERLISLGIHEQKAWEYANTRKGYWRISNSPILSKSLGNNRLKNLGFLFFSDYYRQVTAHS</sequence>
<keyword evidence="3" id="KW-0548">Nucleotidyltransferase</keyword>
<evidence type="ECO:0000256" key="4">
    <source>
        <dbReference type="ARBA" id="ARBA00022723"/>
    </source>
</evidence>
<evidence type="ECO:0000313" key="20">
    <source>
        <dbReference type="EMBL" id="ANS74692.1"/>
    </source>
</evidence>
<evidence type="ECO:0000313" key="23">
    <source>
        <dbReference type="EMBL" id="ANS75481.1"/>
    </source>
</evidence>
<proteinExistence type="inferred from homology"/>
<keyword evidence="6 20" id="KW-0695">RNA-directed DNA polymerase</keyword>
<dbReference type="KEGG" id="pyg:AWM70_20890"/>
<dbReference type="KEGG" id="pyg:AWM70_03755"/>
<dbReference type="InterPro" id="IPR043502">
    <property type="entry name" value="DNA/RNA_pol_sf"/>
</dbReference>
<dbReference type="Proteomes" id="UP000092573">
    <property type="component" value="Chromosome"/>
</dbReference>
<dbReference type="KEGG" id="pyg:AWM70_02060"/>
<dbReference type="EMBL" id="CP014167">
    <property type="protein sequence ID" value="ANS73887.1"/>
    <property type="molecule type" value="Genomic_DNA"/>
</dbReference>
<dbReference type="EMBL" id="CP014167">
    <property type="protein sequence ID" value="ANS75481.1"/>
    <property type="molecule type" value="Genomic_DNA"/>
</dbReference>
<reference evidence="20 26" key="1">
    <citation type="submission" date="2016-01" db="EMBL/GenBank/DDBJ databases">
        <title>Complete Genome Sequence of Paenibacillus yonginensis DCY84, a novel Plant Growth-Promoting Bacteria with Elicitation of Induced Systemic Resistance.</title>
        <authorList>
            <person name="Kim Y.J."/>
            <person name="Yang D.C."/>
            <person name="Sukweenadhi J."/>
        </authorList>
    </citation>
    <scope>NUCLEOTIDE SEQUENCE [LARGE SCALE GENOMIC DNA]</scope>
    <source>
        <strain evidence="20 26">DCY84</strain>
    </source>
</reference>
<keyword evidence="7" id="KW-0051">Antiviral defense</keyword>
<evidence type="ECO:0000313" key="16">
    <source>
        <dbReference type="EMBL" id="ANS73796.1"/>
    </source>
</evidence>
<keyword evidence="4" id="KW-0479">Metal-binding</keyword>
<feature type="compositionally biased region" description="Polar residues" evidence="10">
    <location>
        <begin position="12"/>
        <end position="22"/>
    </location>
</feature>
<dbReference type="KEGG" id="pyg:AWM70_05725"/>
<dbReference type="KEGG" id="pyg:AWM70_02165"/>
<dbReference type="KEGG" id="pyg:AWM70_01770"/>
<evidence type="ECO:0000259" key="11">
    <source>
        <dbReference type="PROSITE" id="PS50878"/>
    </source>
</evidence>
<evidence type="ECO:0000313" key="13">
    <source>
        <dbReference type="EMBL" id="ANS73514.1"/>
    </source>
</evidence>
<evidence type="ECO:0000256" key="10">
    <source>
        <dbReference type="SAM" id="MobiDB-lite"/>
    </source>
</evidence>
<evidence type="ECO:0000313" key="25">
    <source>
        <dbReference type="EMBL" id="ANS76735.1"/>
    </source>
</evidence>
<dbReference type="Pfam" id="PF08388">
    <property type="entry name" value="GIIM"/>
    <property type="match status" value="1"/>
</dbReference>
<dbReference type="InterPro" id="IPR000477">
    <property type="entry name" value="RT_dom"/>
</dbReference>
<dbReference type="AlphaFoldDB" id="A0A1B1MZT8"/>
<dbReference type="EC" id="2.7.7.49" evidence="1"/>
<dbReference type="KEGG" id="pyg:AWM70_11670"/>
<evidence type="ECO:0000313" key="24">
    <source>
        <dbReference type="EMBL" id="ANS76109.1"/>
    </source>
</evidence>
<keyword evidence="26" id="KW-1185">Reference proteome</keyword>
<evidence type="ECO:0000256" key="5">
    <source>
        <dbReference type="ARBA" id="ARBA00022842"/>
    </source>
</evidence>
<keyword evidence="5" id="KW-0460">Magnesium</keyword>